<protein>
    <submittedName>
        <fullName evidence="1">Uncharacterized protein</fullName>
    </submittedName>
</protein>
<dbReference type="OrthoDB" id="360540at2759"/>
<evidence type="ECO:0000313" key="1">
    <source>
        <dbReference type="EMBL" id="ETN99126.1"/>
    </source>
</evidence>
<organism evidence="1 2">
    <name type="scientific">Reticulomyxa filosa</name>
    <dbReference type="NCBI Taxonomy" id="46433"/>
    <lineage>
        <taxon>Eukaryota</taxon>
        <taxon>Sar</taxon>
        <taxon>Rhizaria</taxon>
        <taxon>Retaria</taxon>
        <taxon>Foraminifera</taxon>
        <taxon>Monothalamids</taxon>
        <taxon>Reticulomyxidae</taxon>
        <taxon>Reticulomyxa</taxon>
    </lineage>
</organism>
<dbReference type="AlphaFoldDB" id="X6LDC1"/>
<reference evidence="1 2" key="1">
    <citation type="journal article" date="2013" name="Curr. Biol.">
        <title>The Genome of the Foraminiferan Reticulomyxa filosa.</title>
        <authorList>
            <person name="Glockner G."/>
            <person name="Hulsmann N."/>
            <person name="Schleicher M."/>
            <person name="Noegel A.A."/>
            <person name="Eichinger L."/>
            <person name="Gallinger C."/>
            <person name="Pawlowski J."/>
            <person name="Sierra R."/>
            <person name="Euteneuer U."/>
            <person name="Pillet L."/>
            <person name="Moustafa A."/>
            <person name="Platzer M."/>
            <person name="Groth M."/>
            <person name="Szafranski K."/>
            <person name="Schliwa M."/>
        </authorList>
    </citation>
    <scope>NUCLEOTIDE SEQUENCE [LARGE SCALE GENOMIC DNA]</scope>
</reference>
<sequence length="183" mass="21787">MCCEDPTRNDEMKEVDFNSNESWLNESRWECIVIELNPYATSTGAGLFSWERDKELLKYGSDPIQLRVHSKPFLRQEFVEHTLSELNNPVNKNENEQPNKKYIDQLTNYKKILLIESKLYNIILNKGNSIKNELIDQNDLQVTYKLKLKDYQKEEIYTHWSKMICPYIFVYKKNLKIDLNILA</sequence>
<keyword evidence="2" id="KW-1185">Reference proteome</keyword>
<gene>
    <name evidence="1" type="ORF">RFI_38356</name>
</gene>
<proteinExistence type="predicted"/>
<name>X6LDC1_RETFI</name>
<comment type="caution">
    <text evidence="1">The sequence shown here is derived from an EMBL/GenBank/DDBJ whole genome shotgun (WGS) entry which is preliminary data.</text>
</comment>
<accession>X6LDC1</accession>
<dbReference type="Proteomes" id="UP000023152">
    <property type="component" value="Unassembled WGS sequence"/>
</dbReference>
<evidence type="ECO:0000313" key="2">
    <source>
        <dbReference type="Proteomes" id="UP000023152"/>
    </source>
</evidence>
<dbReference type="EMBL" id="ASPP01044847">
    <property type="protein sequence ID" value="ETN99126.1"/>
    <property type="molecule type" value="Genomic_DNA"/>
</dbReference>